<dbReference type="InterPro" id="IPR050768">
    <property type="entry name" value="UPF0353/GerABKA_families"/>
</dbReference>
<dbReference type="Proteomes" id="UP000002892">
    <property type="component" value="Chromosome"/>
</dbReference>
<dbReference type="GO" id="GO:0016020">
    <property type="term" value="C:membrane"/>
    <property type="evidence" value="ECO:0007669"/>
    <property type="project" value="InterPro"/>
</dbReference>
<dbReference type="PANTHER" id="PTHR22550">
    <property type="entry name" value="SPORE GERMINATION PROTEIN"/>
    <property type="match status" value="1"/>
</dbReference>
<reference evidence="4 5" key="1">
    <citation type="journal article" date="2012" name="J. Bacteriol.">
        <title>Complete genome sequences of Desulfosporosinus orientis DSM765T, Desulfosporosinus youngiae DSM17734T, Desulfosporosinus meridiei DSM13257T, and Desulfosporosinus acidiphilus DSM22704T.</title>
        <authorList>
            <person name="Pester M."/>
            <person name="Brambilla E."/>
            <person name="Alazard D."/>
            <person name="Rattei T."/>
            <person name="Weinmaier T."/>
            <person name="Han J."/>
            <person name="Lucas S."/>
            <person name="Lapidus A."/>
            <person name="Cheng J.F."/>
            <person name="Goodwin L."/>
            <person name="Pitluck S."/>
            <person name="Peters L."/>
            <person name="Ovchinnikova G."/>
            <person name="Teshima H."/>
            <person name="Detter J.C."/>
            <person name="Han C.S."/>
            <person name="Tapia R."/>
            <person name="Land M.L."/>
            <person name="Hauser L."/>
            <person name="Kyrpides N.C."/>
            <person name="Ivanova N.N."/>
            <person name="Pagani I."/>
            <person name="Huntmann M."/>
            <person name="Wei C.L."/>
            <person name="Davenport K.W."/>
            <person name="Daligault H."/>
            <person name="Chain P.S."/>
            <person name="Chen A."/>
            <person name="Mavromatis K."/>
            <person name="Markowitz V."/>
            <person name="Szeto E."/>
            <person name="Mikhailova N."/>
            <person name="Pati A."/>
            <person name="Wagner M."/>
            <person name="Woyke T."/>
            <person name="Ollivier B."/>
            <person name="Klenk H.P."/>
            <person name="Spring S."/>
            <person name="Loy A."/>
        </authorList>
    </citation>
    <scope>NUCLEOTIDE SEQUENCE [LARGE SCALE GENOMIC DNA]</scope>
    <source>
        <strain evidence="5">DSM 22704 / JCM 16185 / SJ4</strain>
    </source>
</reference>
<evidence type="ECO:0000313" key="4">
    <source>
        <dbReference type="EMBL" id="AFM43015.1"/>
    </source>
</evidence>
<name>I4DB41_DESAJ</name>
<organism evidence="4 5">
    <name type="scientific">Desulfosporosinus acidiphilus (strain DSM 22704 / JCM 16185 / SJ4)</name>
    <dbReference type="NCBI Taxonomy" id="646529"/>
    <lineage>
        <taxon>Bacteria</taxon>
        <taxon>Bacillati</taxon>
        <taxon>Bacillota</taxon>
        <taxon>Clostridia</taxon>
        <taxon>Eubacteriales</taxon>
        <taxon>Desulfitobacteriaceae</taxon>
        <taxon>Desulfosporosinus</taxon>
    </lineage>
</organism>
<gene>
    <name evidence="4" type="ordered locus">Desaci_4153</name>
</gene>
<feature type="transmembrane region" description="Helical" evidence="3">
    <location>
        <begin position="402"/>
        <end position="432"/>
    </location>
</feature>
<dbReference type="KEGG" id="dai:Desaci_4153"/>
<evidence type="ECO:0000256" key="1">
    <source>
        <dbReference type="ARBA" id="ARBA00005278"/>
    </source>
</evidence>
<comment type="similarity">
    <text evidence="1">Belongs to the GerABKA family.</text>
</comment>
<keyword evidence="3" id="KW-0812">Transmembrane</keyword>
<dbReference type="STRING" id="646529.Desaci_4153"/>
<dbReference type="InterPro" id="IPR004995">
    <property type="entry name" value="Spore_Ger"/>
</dbReference>
<keyword evidence="2 3" id="KW-0472">Membrane</keyword>
<feature type="transmembrane region" description="Helical" evidence="3">
    <location>
        <begin position="444"/>
        <end position="467"/>
    </location>
</feature>
<dbReference type="RefSeq" id="WP_014829001.1">
    <property type="nucleotide sequence ID" value="NC_018068.1"/>
</dbReference>
<proteinExistence type="inferred from homology"/>
<accession>I4DB41</accession>
<dbReference type="Pfam" id="PF03323">
    <property type="entry name" value="GerA"/>
    <property type="match status" value="1"/>
</dbReference>
<evidence type="ECO:0000313" key="5">
    <source>
        <dbReference type="Proteomes" id="UP000002892"/>
    </source>
</evidence>
<dbReference type="PANTHER" id="PTHR22550:SF5">
    <property type="entry name" value="LEUCINE ZIPPER PROTEIN 4"/>
    <property type="match status" value="1"/>
</dbReference>
<evidence type="ECO:0000256" key="2">
    <source>
        <dbReference type="ARBA" id="ARBA00023136"/>
    </source>
</evidence>
<protein>
    <submittedName>
        <fullName evidence="4">Spore germination protein, GerA family</fullName>
    </submittedName>
</protein>
<keyword evidence="5" id="KW-1185">Reference proteome</keyword>
<feature type="transmembrane region" description="Helical" evidence="3">
    <location>
        <begin position="321"/>
        <end position="343"/>
    </location>
</feature>
<dbReference type="HOGENOM" id="CLU_021639_4_1_9"/>
<keyword evidence="3" id="KW-1133">Transmembrane helix</keyword>
<dbReference type="AlphaFoldDB" id="I4DB41"/>
<evidence type="ECO:0000256" key="3">
    <source>
        <dbReference type="SAM" id="Phobius"/>
    </source>
</evidence>
<dbReference type="OrthoDB" id="1726708at2"/>
<dbReference type="eggNOG" id="COG0697">
    <property type="taxonomic scope" value="Bacteria"/>
</dbReference>
<dbReference type="GO" id="GO:0009847">
    <property type="term" value="P:spore germination"/>
    <property type="evidence" value="ECO:0007669"/>
    <property type="project" value="InterPro"/>
</dbReference>
<dbReference type="EMBL" id="CP003639">
    <property type="protein sequence ID" value="AFM43015.1"/>
    <property type="molecule type" value="Genomic_DNA"/>
</dbReference>
<dbReference type="PIRSF" id="PIRSF005690">
    <property type="entry name" value="GerBA"/>
    <property type="match status" value="1"/>
</dbReference>
<sequence length="536" mass="58993">MYRLISRKLRFLQLLNRSSSEENGRKILLPTNLSDSLAENITMIKKILGQNFDFVIREFELGSSEQNRGALIFLSGMTDKNMINESILKPLMHERRFNIKNENSEFANMEMVKMSMLSVGEVDEVIAIDEVVDGCLSGSTVLLIDGAAKALVLSTPGWQTRSVEEPTTESVVRGPREGFTESLLTNTTLLRRKLKNPGLILETMSIGRQTRTKVCTAYIKEIANPCLIEEIRYRLSKISTDSILESGYIEQYIEDNPFSIFTQVGNSEKPDAVAAKLLEGRAAILVDGTPVVLTVPMLFLEGFQSAEDYYSRPYLVNLIRFLRFLAFFLSILGPATYVALTTFHQELIPTTLLLTMVSAQSGVPFPAVGEALIMGITFEILREAGIRLPRPVGQAISIVGALVIGQSAVSAGLVGAPMVIVVGITAVSSFVVPVHVDSGSILRLIFTILAGFIGGFGIMIGVVGTLIHLASLRSFGTPYLSPLAPLSVADLKDSLIKVSIWAMLTRPRTIGWHNTQRQDLRIESEKSPEEIEEHQK</sequence>